<dbReference type="InterPro" id="IPR027417">
    <property type="entry name" value="P-loop_NTPase"/>
</dbReference>
<dbReference type="RefSeq" id="WP_379559056.1">
    <property type="nucleotide sequence ID" value="NZ_JBHTJS010000050.1"/>
</dbReference>
<dbReference type="Pfam" id="PF00158">
    <property type="entry name" value="Sigma54_activat"/>
    <property type="match status" value="1"/>
</dbReference>
<keyword evidence="2" id="KW-0067">ATP-binding</keyword>
<evidence type="ECO:0000256" key="4">
    <source>
        <dbReference type="ARBA" id="ARBA00023125"/>
    </source>
</evidence>
<keyword evidence="8" id="KW-1185">Reference proteome</keyword>
<sequence length="589" mass="64905">MTINATSKATFSQLPQEQQLLARSWQRSRDYGLSLHSRIDPFCLAKEDLRHAKQQHDALLRYLNNSLPLFEQLQQGRRCRLLFADAKGTILFSTGDPYFGNKAQKIALASGASWHEQSMGTNAIGTALTEQQEVTILGQQHFLAANHGISCSASPVLSPSGELLGVIDISSDMGEHSQDMLLTARLMALAVENALVMDQSHAHWILNLAPDAGSLQQPWSGIIALCEDGQLLGANRSARHWLTELDLPDMLGRLQQGELTQVKQGIALLSRQRSAHPNRTSCAKSASSQPLCPRETTALKLMARQIPLLIQGETGTGKDHLVRRLHQAGNRATGPLIAVNCGALPSELLEAELFGYVTGAFTGGTKQGRPGYIRAADQGILFLDEIGELPLAAQTRLLRVLQEKTVTPLGCHAPQSVDFQLIAASHRDLTAMVEQGTFRQDLYFRINGYTLQLPPLREYEAQDFNKLLKQLLAECFPKDAPFSEITLDDAVIHALRTYHWPGNIRQLKQQLEVAIVLADGHHINLSHLPELPQLTLTPPRTRDLKSLADQLIVQTLDECNGNVSAAARQLNMSRTTIYARLKTLKSESV</sequence>
<feature type="domain" description="Sigma-54 factor interaction" evidence="6">
    <location>
        <begin position="305"/>
        <end position="516"/>
    </location>
</feature>
<evidence type="ECO:0000256" key="5">
    <source>
        <dbReference type="ARBA" id="ARBA00023163"/>
    </source>
</evidence>
<evidence type="ECO:0000256" key="3">
    <source>
        <dbReference type="ARBA" id="ARBA00023015"/>
    </source>
</evidence>
<dbReference type="Pfam" id="PF02954">
    <property type="entry name" value="HTH_8"/>
    <property type="match status" value="1"/>
</dbReference>
<dbReference type="Gene3D" id="1.10.8.60">
    <property type="match status" value="1"/>
</dbReference>
<dbReference type="InterPro" id="IPR058031">
    <property type="entry name" value="AAA_lid_NorR"/>
</dbReference>
<gene>
    <name evidence="7" type="ORF">ACFQ1C_13040</name>
</gene>
<dbReference type="PRINTS" id="PR01590">
    <property type="entry name" value="HTHFIS"/>
</dbReference>
<proteinExistence type="predicted"/>
<comment type="caution">
    <text evidence="7">The sequence shown here is derived from an EMBL/GenBank/DDBJ whole genome shotgun (WGS) entry which is preliminary data.</text>
</comment>
<dbReference type="InterPro" id="IPR002078">
    <property type="entry name" value="Sigma_54_int"/>
</dbReference>
<dbReference type="PROSITE" id="PS50045">
    <property type="entry name" value="SIGMA54_INTERACT_4"/>
    <property type="match status" value="1"/>
</dbReference>
<dbReference type="Gene3D" id="1.10.10.60">
    <property type="entry name" value="Homeodomain-like"/>
    <property type="match status" value="1"/>
</dbReference>
<name>A0ABW3KJ68_9GAMM</name>
<evidence type="ECO:0000256" key="1">
    <source>
        <dbReference type="ARBA" id="ARBA00022741"/>
    </source>
</evidence>
<keyword evidence="4" id="KW-0238">DNA-binding</keyword>
<keyword evidence="1" id="KW-0547">Nucleotide-binding</keyword>
<dbReference type="InterPro" id="IPR029016">
    <property type="entry name" value="GAF-like_dom_sf"/>
</dbReference>
<keyword evidence="3" id="KW-0805">Transcription regulation</keyword>
<dbReference type="InterPro" id="IPR009057">
    <property type="entry name" value="Homeodomain-like_sf"/>
</dbReference>
<dbReference type="Proteomes" id="UP001597048">
    <property type="component" value="Unassembled WGS sequence"/>
</dbReference>
<keyword evidence="5" id="KW-0804">Transcription</keyword>
<dbReference type="CDD" id="cd00009">
    <property type="entry name" value="AAA"/>
    <property type="match status" value="1"/>
</dbReference>
<evidence type="ECO:0000313" key="8">
    <source>
        <dbReference type="Proteomes" id="UP001597048"/>
    </source>
</evidence>
<evidence type="ECO:0000256" key="2">
    <source>
        <dbReference type="ARBA" id="ARBA00022840"/>
    </source>
</evidence>
<dbReference type="Gene3D" id="3.30.450.40">
    <property type="match status" value="1"/>
</dbReference>
<dbReference type="PANTHER" id="PTHR32071">
    <property type="entry name" value="TRANSCRIPTIONAL REGULATORY PROTEIN"/>
    <property type="match status" value="1"/>
</dbReference>
<dbReference type="InterPro" id="IPR003018">
    <property type="entry name" value="GAF"/>
</dbReference>
<dbReference type="InterPro" id="IPR002197">
    <property type="entry name" value="HTH_Fis"/>
</dbReference>
<protein>
    <submittedName>
        <fullName evidence="7">Sigma-54-dependent Fis family transcriptional regulator</fullName>
    </submittedName>
</protein>
<dbReference type="Pfam" id="PF25601">
    <property type="entry name" value="AAA_lid_14"/>
    <property type="match status" value="1"/>
</dbReference>
<dbReference type="SUPFAM" id="SSF52540">
    <property type="entry name" value="P-loop containing nucleoside triphosphate hydrolases"/>
    <property type="match status" value="1"/>
</dbReference>
<dbReference type="InterPro" id="IPR003593">
    <property type="entry name" value="AAA+_ATPase"/>
</dbReference>
<dbReference type="PANTHER" id="PTHR32071:SF77">
    <property type="entry name" value="TRANSCRIPTIONAL REGULATORY PROTEIN"/>
    <property type="match status" value="1"/>
</dbReference>
<evidence type="ECO:0000259" key="6">
    <source>
        <dbReference type="PROSITE" id="PS50045"/>
    </source>
</evidence>
<dbReference type="SUPFAM" id="SSF46689">
    <property type="entry name" value="Homeodomain-like"/>
    <property type="match status" value="1"/>
</dbReference>
<dbReference type="InterPro" id="IPR025662">
    <property type="entry name" value="Sigma_54_int_dom_ATP-bd_1"/>
</dbReference>
<dbReference type="Gene3D" id="3.40.50.300">
    <property type="entry name" value="P-loop containing nucleotide triphosphate hydrolases"/>
    <property type="match status" value="1"/>
</dbReference>
<accession>A0ABW3KJ68</accession>
<evidence type="ECO:0000313" key="7">
    <source>
        <dbReference type="EMBL" id="MFD1009073.1"/>
    </source>
</evidence>
<reference evidence="8" key="1">
    <citation type="journal article" date="2019" name="Int. J. Syst. Evol. Microbiol.">
        <title>The Global Catalogue of Microorganisms (GCM) 10K type strain sequencing project: providing services to taxonomists for standard genome sequencing and annotation.</title>
        <authorList>
            <consortium name="The Broad Institute Genomics Platform"/>
            <consortium name="The Broad Institute Genome Sequencing Center for Infectious Disease"/>
            <person name="Wu L."/>
            <person name="Ma J."/>
        </authorList>
    </citation>
    <scope>NUCLEOTIDE SEQUENCE [LARGE SCALE GENOMIC DNA]</scope>
    <source>
        <strain evidence="8">CCUG 60525</strain>
    </source>
</reference>
<dbReference type="SMART" id="SM00382">
    <property type="entry name" value="AAA"/>
    <property type="match status" value="1"/>
</dbReference>
<dbReference type="EMBL" id="JBHTJS010000050">
    <property type="protein sequence ID" value="MFD1009073.1"/>
    <property type="molecule type" value="Genomic_DNA"/>
</dbReference>
<dbReference type="Pfam" id="PF01590">
    <property type="entry name" value="GAF"/>
    <property type="match status" value="1"/>
</dbReference>
<dbReference type="PROSITE" id="PS00675">
    <property type="entry name" value="SIGMA54_INTERACT_1"/>
    <property type="match status" value="1"/>
</dbReference>
<organism evidence="7 8">
    <name type="scientific">Oceanisphaera ostreae</name>
    <dbReference type="NCBI Taxonomy" id="914151"/>
    <lineage>
        <taxon>Bacteria</taxon>
        <taxon>Pseudomonadati</taxon>
        <taxon>Pseudomonadota</taxon>
        <taxon>Gammaproteobacteria</taxon>
        <taxon>Aeromonadales</taxon>
        <taxon>Aeromonadaceae</taxon>
        <taxon>Oceanisphaera</taxon>
    </lineage>
</organism>